<dbReference type="Gene3D" id="1.10.3080.10">
    <property type="entry name" value="Clc chloride channel"/>
    <property type="match status" value="1"/>
</dbReference>
<dbReference type="InterPro" id="IPR001807">
    <property type="entry name" value="ClC"/>
</dbReference>
<dbReference type="NCBIfam" id="NF002505">
    <property type="entry name" value="PRK01862.1"/>
    <property type="match status" value="1"/>
</dbReference>
<keyword evidence="5" id="KW-0406">Ion transport</keyword>
<evidence type="ECO:0000256" key="1">
    <source>
        <dbReference type="ARBA" id="ARBA00004141"/>
    </source>
</evidence>
<dbReference type="PANTHER" id="PTHR43427:SF6">
    <property type="entry name" value="CHLORIDE CHANNEL PROTEIN CLC-E"/>
    <property type="match status" value="1"/>
</dbReference>
<evidence type="ECO:0000256" key="8">
    <source>
        <dbReference type="ARBA" id="ARBA00023214"/>
    </source>
</evidence>
<dbReference type="PROSITE" id="PS51371">
    <property type="entry name" value="CBS"/>
    <property type="match status" value="2"/>
</dbReference>
<dbReference type="CDD" id="cd00400">
    <property type="entry name" value="Voltage_gated_ClC"/>
    <property type="match status" value="1"/>
</dbReference>
<evidence type="ECO:0000313" key="13">
    <source>
        <dbReference type="EMBL" id="KDR39157.1"/>
    </source>
</evidence>
<name>A0A069PFB3_9BURK</name>
<dbReference type="AlphaFoldDB" id="A0A069PFB3"/>
<dbReference type="CDD" id="cd02205">
    <property type="entry name" value="CBS_pair_SF"/>
    <property type="match status" value="1"/>
</dbReference>
<keyword evidence="10" id="KW-0129">CBS domain</keyword>
<dbReference type="InterPro" id="IPR050368">
    <property type="entry name" value="ClC-type_chloride_channel"/>
</dbReference>
<proteinExistence type="predicted"/>
<keyword evidence="7" id="KW-0869">Chloride channel</keyword>
<evidence type="ECO:0000256" key="10">
    <source>
        <dbReference type="PROSITE-ProRule" id="PRU00703"/>
    </source>
</evidence>
<evidence type="ECO:0000313" key="14">
    <source>
        <dbReference type="Proteomes" id="UP000027466"/>
    </source>
</evidence>
<dbReference type="PRINTS" id="PR00762">
    <property type="entry name" value="CLCHANNEL"/>
</dbReference>
<dbReference type="GO" id="GO:0005886">
    <property type="term" value="C:plasma membrane"/>
    <property type="evidence" value="ECO:0007669"/>
    <property type="project" value="TreeGrafter"/>
</dbReference>
<dbReference type="GO" id="GO:0005254">
    <property type="term" value="F:chloride channel activity"/>
    <property type="evidence" value="ECO:0007669"/>
    <property type="project" value="UniProtKB-KW"/>
</dbReference>
<dbReference type="PANTHER" id="PTHR43427">
    <property type="entry name" value="CHLORIDE CHANNEL PROTEIN CLC-E"/>
    <property type="match status" value="1"/>
</dbReference>
<feature type="transmembrane region" description="Helical" evidence="11">
    <location>
        <begin position="69"/>
        <end position="90"/>
    </location>
</feature>
<sequence length="578" mass="62626">MLSFLLKLRTRAQTLFRLSEAHTMLLWAVIVGVAGAFATAAFREGIDELQRLLGGEAGSFVDMAARLPWPVRVALPTAGGLVAGACLVIARRRTSKQANADYMEAVTIGDGAVPLWQSLWRSLSSLFTIASGGSIGREGSMVQLAALSASVIGRWVHFDPPRLRLLVACGAAAGITSAYNAPIAGAFFVTEIVLGSIAMESFGPIVVSSVVANITMREFAGYRPPYEMPVFPTVTGVEVLLFVVLGLLCGVLAPHFLRLLAASKKRFALLPLPLPVRLALGGLIVGAISIWRPEVWGNGYEVVNSLLHEPWTWTALLTVLIFKIIATAATAGSGAVGGIFTPTLFVGAVLGCLFGIGVHAIWPDSTSAPFAYAMVGMGAFLAAATHAPLMAILMIFEMTLSYQVMLPLMLSCVVAYFIARTSEQTSMYEVTLRRTREEKERVRLAATQMRELVKPADTVVPLSANVKDMTRVFLEYPVKYLYVVDDGERFQGVVALKDITSDLLDERDTEIKTAADYLQPHFDVLTPDMSLGEALQHFLAFQGERLPVIERKSQPLLLGVVYKTSLLDAYFRLNPAAR</sequence>
<evidence type="ECO:0000256" key="2">
    <source>
        <dbReference type="ARBA" id="ARBA00022448"/>
    </source>
</evidence>
<accession>A0A069PFB3</accession>
<dbReference type="SUPFAM" id="SSF81340">
    <property type="entry name" value="Clc chloride channel"/>
    <property type="match status" value="1"/>
</dbReference>
<keyword evidence="14" id="KW-1185">Reference proteome</keyword>
<feature type="domain" description="CBS" evidence="12">
    <location>
        <begin position="453"/>
        <end position="509"/>
    </location>
</feature>
<dbReference type="STRING" id="60547.GCA_000751215_02330"/>
<keyword evidence="4 11" id="KW-1133">Transmembrane helix</keyword>
<dbReference type="Gene3D" id="3.10.580.10">
    <property type="entry name" value="CBS-domain"/>
    <property type="match status" value="1"/>
</dbReference>
<keyword evidence="2" id="KW-0813">Transport</keyword>
<keyword evidence="3 11" id="KW-0812">Transmembrane</keyword>
<comment type="subcellular location">
    <subcellularLocation>
        <location evidence="1">Membrane</location>
        <topology evidence="1">Multi-pass membrane protein</topology>
    </subcellularLocation>
</comment>
<dbReference type="SUPFAM" id="SSF54631">
    <property type="entry name" value="CBS-domain pair"/>
    <property type="match status" value="1"/>
</dbReference>
<evidence type="ECO:0000256" key="7">
    <source>
        <dbReference type="ARBA" id="ARBA00023173"/>
    </source>
</evidence>
<dbReference type="EMBL" id="JFHC01000065">
    <property type="protein sequence ID" value="KDR39157.1"/>
    <property type="molecule type" value="Genomic_DNA"/>
</dbReference>
<evidence type="ECO:0000259" key="12">
    <source>
        <dbReference type="PROSITE" id="PS51371"/>
    </source>
</evidence>
<evidence type="ECO:0000256" key="3">
    <source>
        <dbReference type="ARBA" id="ARBA00022692"/>
    </source>
</evidence>
<reference evidence="13 14" key="1">
    <citation type="submission" date="2014-03" db="EMBL/GenBank/DDBJ databases">
        <title>Draft Genome Sequences of Four Burkholderia Strains.</title>
        <authorList>
            <person name="Liu X.Y."/>
            <person name="Li C.X."/>
            <person name="Xu J.H."/>
        </authorList>
    </citation>
    <scope>NUCLEOTIDE SEQUENCE [LARGE SCALE GENOMIC DNA]</scope>
    <source>
        <strain evidence="13 14">DSM 50014</strain>
    </source>
</reference>
<protein>
    <submittedName>
        <fullName evidence="13">Voltage-gated chloride channel protein ClcB</fullName>
    </submittedName>
</protein>
<dbReference type="InterPro" id="IPR014743">
    <property type="entry name" value="Cl-channel_core"/>
</dbReference>
<evidence type="ECO:0000256" key="6">
    <source>
        <dbReference type="ARBA" id="ARBA00023136"/>
    </source>
</evidence>
<comment type="caution">
    <text evidence="13">The sequence shown here is derived from an EMBL/GenBank/DDBJ whole genome shotgun (WGS) entry which is preliminary data.</text>
</comment>
<feature type="transmembrane region" description="Helical" evidence="11">
    <location>
        <begin position="400"/>
        <end position="419"/>
    </location>
</feature>
<feature type="domain" description="CBS" evidence="12">
    <location>
        <begin position="518"/>
        <end position="576"/>
    </location>
</feature>
<feature type="transmembrane region" description="Helical" evidence="11">
    <location>
        <begin position="311"/>
        <end position="331"/>
    </location>
</feature>
<keyword evidence="9" id="KW-0407">Ion channel</keyword>
<feature type="transmembrane region" description="Helical" evidence="11">
    <location>
        <begin position="239"/>
        <end position="257"/>
    </location>
</feature>
<evidence type="ECO:0000256" key="5">
    <source>
        <dbReference type="ARBA" id="ARBA00023065"/>
    </source>
</evidence>
<gene>
    <name evidence="13" type="ORF">BG61_34605</name>
</gene>
<feature type="transmembrane region" description="Helical" evidence="11">
    <location>
        <begin position="343"/>
        <end position="362"/>
    </location>
</feature>
<dbReference type="InterPro" id="IPR000644">
    <property type="entry name" value="CBS_dom"/>
</dbReference>
<keyword evidence="8" id="KW-0868">Chloride</keyword>
<dbReference type="Proteomes" id="UP000027466">
    <property type="component" value="Unassembled WGS sequence"/>
</dbReference>
<keyword evidence="6 11" id="KW-0472">Membrane</keyword>
<dbReference type="RefSeq" id="WP_035930326.1">
    <property type="nucleotide sequence ID" value="NZ_CADFFX010000001.1"/>
</dbReference>
<dbReference type="Pfam" id="PF00654">
    <property type="entry name" value="Voltage_CLC"/>
    <property type="match status" value="1"/>
</dbReference>
<dbReference type="Pfam" id="PF00571">
    <property type="entry name" value="CBS"/>
    <property type="match status" value="2"/>
</dbReference>
<feature type="transmembrane region" description="Helical" evidence="11">
    <location>
        <begin position="368"/>
        <end position="393"/>
    </location>
</feature>
<dbReference type="GO" id="GO:0034707">
    <property type="term" value="C:chloride channel complex"/>
    <property type="evidence" value="ECO:0007669"/>
    <property type="project" value="UniProtKB-KW"/>
</dbReference>
<feature type="transmembrane region" description="Helical" evidence="11">
    <location>
        <begin position="21"/>
        <end position="42"/>
    </location>
</feature>
<evidence type="ECO:0000256" key="4">
    <source>
        <dbReference type="ARBA" id="ARBA00022989"/>
    </source>
</evidence>
<feature type="transmembrane region" description="Helical" evidence="11">
    <location>
        <begin position="269"/>
        <end position="291"/>
    </location>
</feature>
<dbReference type="InterPro" id="IPR046342">
    <property type="entry name" value="CBS_dom_sf"/>
</dbReference>
<evidence type="ECO:0000256" key="11">
    <source>
        <dbReference type="SAM" id="Phobius"/>
    </source>
</evidence>
<evidence type="ECO:0000256" key="9">
    <source>
        <dbReference type="ARBA" id="ARBA00023303"/>
    </source>
</evidence>
<organism evidence="13 14">
    <name type="scientific">Caballeronia glathei</name>
    <dbReference type="NCBI Taxonomy" id="60547"/>
    <lineage>
        <taxon>Bacteria</taxon>
        <taxon>Pseudomonadati</taxon>
        <taxon>Pseudomonadota</taxon>
        <taxon>Betaproteobacteria</taxon>
        <taxon>Burkholderiales</taxon>
        <taxon>Burkholderiaceae</taxon>
        <taxon>Caballeronia</taxon>
    </lineage>
</organism>